<proteinExistence type="predicted"/>
<organism evidence="2 3">
    <name type="scientific">Haloarcula saliterrae</name>
    <dbReference type="NCBI Taxonomy" id="2950534"/>
    <lineage>
        <taxon>Archaea</taxon>
        <taxon>Methanobacteriati</taxon>
        <taxon>Methanobacteriota</taxon>
        <taxon>Stenosarchaea group</taxon>
        <taxon>Halobacteria</taxon>
        <taxon>Halobacteriales</taxon>
        <taxon>Haloarculaceae</taxon>
        <taxon>Haloarcula</taxon>
    </lineage>
</organism>
<name>A0ABU2FA26_9EURY</name>
<sequence length="105" mass="11650">MRRRHWLGLGCLLVLLVTGAYVSLAGQSSRGSAAFLDIEPADGTVPENETVAFTELSPAQQDLFERARNTTETVEIPPDVDDDAFADNRYVRYQNRTYETIVAVS</sequence>
<dbReference type="RefSeq" id="WP_310918688.1">
    <property type="nucleotide sequence ID" value="NZ_JAMQON010000001.1"/>
</dbReference>
<evidence type="ECO:0000313" key="3">
    <source>
        <dbReference type="Proteomes" id="UP001259659"/>
    </source>
</evidence>
<accession>A0ABU2FA26</accession>
<keyword evidence="3" id="KW-1185">Reference proteome</keyword>
<protein>
    <recommendedName>
        <fullName evidence="1">DUF7979 domain-containing protein</fullName>
    </recommendedName>
</protein>
<dbReference type="Proteomes" id="UP001259659">
    <property type="component" value="Unassembled WGS sequence"/>
</dbReference>
<dbReference type="Pfam" id="PF25934">
    <property type="entry name" value="DUF7979"/>
    <property type="match status" value="1"/>
</dbReference>
<dbReference type="InterPro" id="IPR058285">
    <property type="entry name" value="DUF7979"/>
</dbReference>
<gene>
    <name evidence="2" type="ORF">NDI56_06805</name>
</gene>
<evidence type="ECO:0000313" key="2">
    <source>
        <dbReference type="EMBL" id="MDS0259099.1"/>
    </source>
</evidence>
<dbReference type="EMBL" id="JAMQON010000001">
    <property type="protein sequence ID" value="MDS0259099.1"/>
    <property type="molecule type" value="Genomic_DNA"/>
</dbReference>
<reference evidence="2 3" key="1">
    <citation type="submission" date="2022-06" db="EMBL/GenBank/DDBJ databases">
        <title>Haloarcula sp. a new haloarchaeum isolate from saline soil.</title>
        <authorList>
            <person name="Strakova D."/>
            <person name="Galisteo C."/>
            <person name="Sanchez-Porro C."/>
            <person name="Ventosa A."/>
        </authorList>
    </citation>
    <scope>NUCLEOTIDE SEQUENCE [LARGE SCALE GENOMIC DNA]</scope>
    <source>
        <strain evidence="2 3">S1CR25-12</strain>
    </source>
</reference>
<feature type="domain" description="DUF7979" evidence="1">
    <location>
        <begin position="36"/>
        <end position="100"/>
    </location>
</feature>
<evidence type="ECO:0000259" key="1">
    <source>
        <dbReference type="Pfam" id="PF25934"/>
    </source>
</evidence>
<comment type="caution">
    <text evidence="2">The sequence shown here is derived from an EMBL/GenBank/DDBJ whole genome shotgun (WGS) entry which is preliminary data.</text>
</comment>